<dbReference type="EMBL" id="MN739474">
    <property type="protein sequence ID" value="QHT06678.1"/>
    <property type="molecule type" value="Genomic_DNA"/>
</dbReference>
<proteinExistence type="predicted"/>
<evidence type="ECO:0000313" key="1">
    <source>
        <dbReference type="EMBL" id="QHT06678.1"/>
    </source>
</evidence>
<sequence length="225" mass="27244">MTSPEVHYYNCSLCNIAMRYRRRSILRHENSLLHYNSFQHLKHWCNSLNDELKVCILQFLYPSLKYIFQMHYIVHHHNTQNIVSCINRRSYHTYDKTCDKCTHVVGYKNTTDYHLFLNYLKLYPICMNCAFKKHVHTNYLILLSSWLFIDIDHGMIYLQSHTNPFHVFRMFGMFQEIQTIHARKGYHELQFDLTLLLQFSSFHEYLSDLWIRTTESLDTLIDIMS</sequence>
<dbReference type="AlphaFoldDB" id="A0A6C0CQ36"/>
<reference evidence="1" key="1">
    <citation type="journal article" date="2020" name="Nature">
        <title>Giant virus diversity and host interactions through global metagenomics.</title>
        <authorList>
            <person name="Schulz F."/>
            <person name="Roux S."/>
            <person name="Paez-Espino D."/>
            <person name="Jungbluth S."/>
            <person name="Walsh D.A."/>
            <person name="Denef V.J."/>
            <person name="McMahon K.D."/>
            <person name="Konstantinidis K.T."/>
            <person name="Eloe-Fadrosh E.A."/>
            <person name="Kyrpides N.C."/>
            <person name="Woyke T."/>
        </authorList>
    </citation>
    <scope>NUCLEOTIDE SEQUENCE</scope>
    <source>
        <strain evidence="1">GVMAG-M-3300021473-15</strain>
    </source>
</reference>
<accession>A0A6C0CQ36</accession>
<protein>
    <submittedName>
        <fullName evidence="1">Uncharacterized protein</fullName>
    </submittedName>
</protein>
<organism evidence="1">
    <name type="scientific">viral metagenome</name>
    <dbReference type="NCBI Taxonomy" id="1070528"/>
    <lineage>
        <taxon>unclassified sequences</taxon>
        <taxon>metagenomes</taxon>
        <taxon>organismal metagenomes</taxon>
    </lineage>
</organism>
<name>A0A6C0CQ36_9ZZZZ</name>